<dbReference type="PANTHER" id="PTHR30404:SF0">
    <property type="entry name" value="N-ACETYLMURAMOYL-L-ALANINE AMIDASE AMIC"/>
    <property type="match status" value="1"/>
</dbReference>
<evidence type="ECO:0000313" key="5">
    <source>
        <dbReference type="Proteomes" id="UP001526201"/>
    </source>
</evidence>
<comment type="caution">
    <text evidence="4">The sequence shown here is derived from an EMBL/GenBank/DDBJ whole genome shotgun (WGS) entry which is preliminary data.</text>
</comment>
<evidence type="ECO:0000259" key="3">
    <source>
        <dbReference type="SMART" id="SM00646"/>
    </source>
</evidence>
<dbReference type="SUPFAM" id="SSF53187">
    <property type="entry name" value="Zn-dependent exopeptidases"/>
    <property type="match status" value="1"/>
</dbReference>
<reference evidence="4 5" key="1">
    <citation type="journal article" date="2022" name="BMC Genomics">
        <title>Comparative genome analysis of mycobacteria focusing on tRNA and non-coding RNA.</title>
        <authorList>
            <person name="Behra P.R.K."/>
            <person name="Pettersson B.M.F."/>
            <person name="Ramesh M."/>
            <person name="Das S."/>
            <person name="Dasgupta S."/>
            <person name="Kirsebom L.A."/>
        </authorList>
    </citation>
    <scope>NUCLEOTIDE SEQUENCE [LARGE SCALE GENOMIC DNA]</scope>
    <source>
        <strain evidence="4 5">DSM 44078</strain>
    </source>
</reference>
<keyword evidence="5" id="KW-1185">Reference proteome</keyword>
<dbReference type="NCBIfam" id="NF038140">
    <property type="entry name" value="amidase_Rv3717"/>
    <property type="match status" value="1"/>
</dbReference>
<evidence type="ECO:0000313" key="4">
    <source>
        <dbReference type="EMBL" id="MCV7229073.1"/>
    </source>
</evidence>
<keyword evidence="1" id="KW-0378">Hydrolase</keyword>
<dbReference type="SMART" id="SM00646">
    <property type="entry name" value="Ami_3"/>
    <property type="match status" value="1"/>
</dbReference>
<dbReference type="InterPro" id="IPR050695">
    <property type="entry name" value="N-acetylmuramoyl_amidase_3"/>
</dbReference>
<dbReference type="InterPro" id="IPR002508">
    <property type="entry name" value="MurNAc-LAA_cat"/>
</dbReference>
<dbReference type="EMBL" id="JACKTY010000039">
    <property type="protein sequence ID" value="MCV7229073.1"/>
    <property type="molecule type" value="Genomic_DNA"/>
</dbReference>
<evidence type="ECO:0000256" key="1">
    <source>
        <dbReference type="ARBA" id="ARBA00022801"/>
    </source>
</evidence>
<accession>A0ABT3CHX8</accession>
<organism evidence="4 5">
    <name type="scientific">Mycolicibacterium komossense</name>
    <dbReference type="NCBI Taxonomy" id="1779"/>
    <lineage>
        <taxon>Bacteria</taxon>
        <taxon>Bacillati</taxon>
        <taxon>Actinomycetota</taxon>
        <taxon>Actinomycetes</taxon>
        <taxon>Mycobacteriales</taxon>
        <taxon>Mycobacteriaceae</taxon>
        <taxon>Mycolicibacterium</taxon>
    </lineage>
</organism>
<gene>
    <name evidence="4" type="ORF">H7J73_23950</name>
</gene>
<dbReference type="CDD" id="cd02696">
    <property type="entry name" value="MurNAc-LAA"/>
    <property type="match status" value="1"/>
</dbReference>
<name>A0ABT3CHX8_9MYCO</name>
<dbReference type="Proteomes" id="UP001526201">
    <property type="component" value="Unassembled WGS sequence"/>
</dbReference>
<feature type="domain" description="MurNAc-LAA" evidence="3">
    <location>
        <begin position="125"/>
        <end position="246"/>
    </location>
</feature>
<dbReference type="Pfam" id="PF01520">
    <property type="entry name" value="Amidase_3"/>
    <property type="match status" value="1"/>
</dbReference>
<proteinExistence type="predicted"/>
<protein>
    <submittedName>
        <fullName evidence="4">Rv3717 family N-acetylmuramoyl-L-alanine amidase</fullName>
    </submittedName>
</protein>
<feature type="signal peptide" evidence="2">
    <location>
        <begin position="1"/>
        <end position="34"/>
    </location>
</feature>
<evidence type="ECO:0000256" key="2">
    <source>
        <dbReference type="SAM" id="SignalP"/>
    </source>
</evidence>
<keyword evidence="2" id="KW-0732">Signal</keyword>
<feature type="chain" id="PRO_5047451229" evidence="2">
    <location>
        <begin position="35"/>
        <end position="256"/>
    </location>
</feature>
<sequence length="256" mass="26569">MRYRTGKRAQVRRILAAAVSTAVALSSTAFPASADTPSIAGMTVFLDPGHSGTNDASISQQVPNGRGGMKDCETTGTSTNSGFPEHTFNWDVVQQVRAGLEQMGVRTQLSRDNDTGPGPCIDARASAANAMQPDAIVSIHADGGPASGRGFHVNYSAPPLNKAQSGPAMQLANTMRDALAAAGLPESTYIGSGGLYGRADLAGLNLAEYPAVLIELGNMRNIDDAAEMESADGRARYAANVTQGIVAYLQQKATPS</sequence>
<dbReference type="Gene3D" id="3.40.630.40">
    <property type="entry name" value="Zn-dependent exopeptidases"/>
    <property type="match status" value="1"/>
</dbReference>
<dbReference type="PANTHER" id="PTHR30404">
    <property type="entry name" value="N-ACETYLMURAMOYL-L-ALANINE AMIDASE"/>
    <property type="match status" value="1"/>
</dbReference>
<dbReference type="RefSeq" id="WP_264070271.1">
    <property type="nucleotide sequence ID" value="NZ_JACKTY010000039.1"/>
</dbReference>